<evidence type="ECO:0000256" key="1">
    <source>
        <dbReference type="SAM" id="MobiDB-lite"/>
    </source>
</evidence>
<reference evidence="3 4" key="1">
    <citation type="submission" date="2021-11" db="EMBL/GenBank/DDBJ databases">
        <title>Aliifidinibius sp. nov., a new bacterium isolated from saline soil.</title>
        <authorList>
            <person name="Galisteo C."/>
            <person name="De La Haba R."/>
            <person name="Sanchez-Porro C."/>
            <person name="Ventosa A."/>
        </authorList>
    </citation>
    <scope>NUCLEOTIDE SEQUENCE [LARGE SCALE GENOMIC DNA]</scope>
    <source>
        <strain evidence="3 4">KACC 190600</strain>
    </source>
</reference>
<comment type="caution">
    <text evidence="3">The sequence shown here is derived from an EMBL/GenBank/DDBJ whole genome shotgun (WGS) entry which is preliminary data.</text>
</comment>
<keyword evidence="2" id="KW-0472">Membrane</keyword>
<dbReference type="PROSITE" id="PS51257">
    <property type="entry name" value="PROKAR_LIPOPROTEIN"/>
    <property type="match status" value="1"/>
</dbReference>
<name>A0ABT3PVB8_9BACT</name>
<evidence type="ECO:0000313" key="4">
    <source>
        <dbReference type="Proteomes" id="UP001207337"/>
    </source>
</evidence>
<organism evidence="3 4">
    <name type="scientific">Fodinibius salicampi</name>
    <dbReference type="NCBI Taxonomy" id="1920655"/>
    <lineage>
        <taxon>Bacteria</taxon>
        <taxon>Pseudomonadati</taxon>
        <taxon>Balneolota</taxon>
        <taxon>Balneolia</taxon>
        <taxon>Balneolales</taxon>
        <taxon>Balneolaceae</taxon>
        <taxon>Fodinibius</taxon>
    </lineage>
</organism>
<feature type="region of interest" description="Disordered" evidence="1">
    <location>
        <begin position="42"/>
        <end position="66"/>
    </location>
</feature>
<dbReference type="RefSeq" id="WP_265787295.1">
    <property type="nucleotide sequence ID" value="NZ_BAABRS010000001.1"/>
</dbReference>
<feature type="transmembrane region" description="Helical" evidence="2">
    <location>
        <begin position="7"/>
        <end position="31"/>
    </location>
</feature>
<proteinExistence type="predicted"/>
<keyword evidence="2" id="KW-0812">Transmembrane</keyword>
<feature type="compositionally biased region" description="Basic and acidic residues" evidence="1">
    <location>
        <begin position="42"/>
        <end position="51"/>
    </location>
</feature>
<accession>A0ABT3PVB8</accession>
<dbReference type="EMBL" id="JAJNDC010000001">
    <property type="protein sequence ID" value="MCW9711788.1"/>
    <property type="molecule type" value="Genomic_DNA"/>
</dbReference>
<protein>
    <recommendedName>
        <fullName evidence="5">Lipoprotein</fullName>
    </recommendedName>
</protein>
<gene>
    <name evidence="3" type="ORF">LQ318_02625</name>
</gene>
<evidence type="ECO:0008006" key="5">
    <source>
        <dbReference type="Google" id="ProtNLM"/>
    </source>
</evidence>
<sequence length="101" mass="11051">MKNQLSYLLKVLFIITVTVLLSGCSHGLLILEGERGGVAVEKHERRPDHRKGVGKVPPGHMPPPGSCRIWYPNTPPGHQPPPGDCYTLSRNVPPGAWLIRG</sequence>
<dbReference type="Proteomes" id="UP001207337">
    <property type="component" value="Unassembled WGS sequence"/>
</dbReference>
<keyword evidence="4" id="KW-1185">Reference proteome</keyword>
<keyword evidence="2" id="KW-1133">Transmembrane helix</keyword>
<evidence type="ECO:0000256" key="2">
    <source>
        <dbReference type="SAM" id="Phobius"/>
    </source>
</evidence>
<evidence type="ECO:0000313" key="3">
    <source>
        <dbReference type="EMBL" id="MCW9711788.1"/>
    </source>
</evidence>